<evidence type="ECO:0000313" key="9">
    <source>
        <dbReference type="EMBL" id="OGE37482.1"/>
    </source>
</evidence>
<dbReference type="CDD" id="cd00495">
    <property type="entry name" value="Ribosomal_L25_TL5_CTC"/>
    <property type="match status" value="1"/>
</dbReference>
<organism evidence="9 10">
    <name type="scientific">Candidatus Daviesbacteria bacterium RIFCSPHIGHO2_12_FULL_37_11</name>
    <dbReference type="NCBI Taxonomy" id="1797777"/>
    <lineage>
        <taxon>Bacteria</taxon>
        <taxon>Candidatus Daviesiibacteriota</taxon>
    </lineage>
</organism>
<gene>
    <name evidence="5" type="primary">rplY</name>
    <name evidence="5" type="synonym">ctc</name>
    <name evidence="9" type="ORF">A3F00_01290</name>
</gene>
<evidence type="ECO:0000259" key="8">
    <source>
        <dbReference type="Pfam" id="PF14693"/>
    </source>
</evidence>
<evidence type="ECO:0000256" key="6">
    <source>
        <dbReference type="SAM" id="MobiDB-lite"/>
    </source>
</evidence>
<evidence type="ECO:0000256" key="2">
    <source>
        <dbReference type="ARBA" id="ARBA00022884"/>
    </source>
</evidence>
<dbReference type="PANTHER" id="PTHR33284:SF1">
    <property type="entry name" value="RIBOSOMAL PROTEIN L25_GLN-TRNA SYNTHETASE, ANTI-CODON-BINDING DOMAIN-CONTAINING PROTEIN"/>
    <property type="match status" value="1"/>
</dbReference>
<evidence type="ECO:0000259" key="7">
    <source>
        <dbReference type="Pfam" id="PF01386"/>
    </source>
</evidence>
<dbReference type="GO" id="GO:0003735">
    <property type="term" value="F:structural constituent of ribosome"/>
    <property type="evidence" value="ECO:0007669"/>
    <property type="project" value="InterPro"/>
</dbReference>
<feature type="compositionally biased region" description="Basic and acidic residues" evidence="6">
    <location>
        <begin position="212"/>
        <end position="257"/>
    </location>
</feature>
<comment type="subunit">
    <text evidence="5">Part of the 50S ribosomal subunit; part of the 5S rRNA/L5/L18/L25 subcomplex. Contacts the 5S rRNA. Binds to the 5S rRNA independently of L5 and L18.</text>
</comment>
<dbReference type="Gene3D" id="2.40.240.10">
    <property type="entry name" value="Ribosomal Protein L25, Chain P"/>
    <property type="match status" value="1"/>
</dbReference>
<feature type="domain" description="Large ribosomal subunit protein bL25 L25" evidence="7">
    <location>
        <begin position="6"/>
        <end position="92"/>
    </location>
</feature>
<dbReference type="Proteomes" id="UP000176527">
    <property type="component" value="Unassembled WGS sequence"/>
</dbReference>
<dbReference type="InterPro" id="IPR020057">
    <property type="entry name" value="Ribosomal_bL25_b-dom"/>
</dbReference>
<evidence type="ECO:0000313" key="10">
    <source>
        <dbReference type="Proteomes" id="UP000176527"/>
    </source>
</evidence>
<sequence length="257" mass="28103">MDRLSLNAEERLLLGKKVSRLRKDGILPGHVFGKGLETEHVSVNTKDFLHTFTQVGETGLIDLKIGSEKIRPVLVREVSHNPITGKPMHVDFYQVNLSQKVKVSVPLVLVGDEPELVKNSEAIVLQTLNEVEVEALPTDLVEKIEVDITNLKNIDDSINIGQLKFDREKLSVGVEEDAIVVKLAPAVSAEMEELLEEQAAETAEAAAEATEEGTKEGEIQAEGKEASVEGEAKDQADTSEVKSEVTDEDTSEVKREG</sequence>
<name>A0A1F5K951_9BACT</name>
<keyword evidence="4 5" id="KW-0687">Ribonucleoprotein</keyword>
<dbReference type="InterPro" id="IPR020930">
    <property type="entry name" value="Ribosomal_uL5_bac-type"/>
</dbReference>
<comment type="similarity">
    <text evidence="5">Belongs to the bacterial ribosomal protein bL25 family. CTC subfamily.</text>
</comment>
<dbReference type="SUPFAM" id="SSF50715">
    <property type="entry name" value="Ribosomal protein L25-like"/>
    <property type="match status" value="1"/>
</dbReference>
<dbReference type="PANTHER" id="PTHR33284">
    <property type="entry name" value="RIBOSOMAL PROTEIN L25/GLN-TRNA SYNTHETASE, ANTI-CODON-BINDING DOMAIN-CONTAINING PROTEIN"/>
    <property type="match status" value="1"/>
</dbReference>
<dbReference type="EMBL" id="MFDE01000042">
    <property type="protein sequence ID" value="OGE37482.1"/>
    <property type="molecule type" value="Genomic_DNA"/>
</dbReference>
<accession>A0A1F5K951</accession>
<keyword evidence="3 5" id="KW-0689">Ribosomal protein</keyword>
<dbReference type="NCBIfam" id="TIGR00731">
    <property type="entry name" value="bL25_bact_ctc"/>
    <property type="match status" value="1"/>
</dbReference>
<comment type="caution">
    <text evidence="9">The sequence shown here is derived from an EMBL/GenBank/DDBJ whole genome shotgun (WGS) entry which is preliminary data.</text>
</comment>
<dbReference type="Pfam" id="PF14693">
    <property type="entry name" value="Ribosomal_TL5_C"/>
    <property type="match status" value="1"/>
</dbReference>
<proteinExistence type="inferred from homology"/>
<protein>
    <recommendedName>
        <fullName evidence="5">Large ribosomal subunit protein bL25</fullName>
    </recommendedName>
    <alternativeName>
        <fullName evidence="5">General stress protein CTC</fullName>
    </alternativeName>
</protein>
<feature type="region of interest" description="Disordered" evidence="6">
    <location>
        <begin position="196"/>
        <end position="257"/>
    </location>
</feature>
<dbReference type="HAMAP" id="MF_01334">
    <property type="entry name" value="Ribosomal_bL25_CTC"/>
    <property type="match status" value="1"/>
</dbReference>
<dbReference type="GO" id="GO:0008097">
    <property type="term" value="F:5S rRNA binding"/>
    <property type="evidence" value="ECO:0007669"/>
    <property type="project" value="InterPro"/>
</dbReference>
<evidence type="ECO:0000256" key="4">
    <source>
        <dbReference type="ARBA" id="ARBA00023274"/>
    </source>
</evidence>
<keyword evidence="2 5" id="KW-0694">RNA-binding</keyword>
<dbReference type="GO" id="GO:0006412">
    <property type="term" value="P:translation"/>
    <property type="evidence" value="ECO:0007669"/>
    <property type="project" value="UniProtKB-UniRule"/>
</dbReference>
<keyword evidence="1 5" id="KW-0699">rRNA-binding</keyword>
<dbReference type="InterPro" id="IPR011035">
    <property type="entry name" value="Ribosomal_bL25/Gln-tRNA_synth"/>
</dbReference>
<evidence type="ECO:0000256" key="3">
    <source>
        <dbReference type="ARBA" id="ARBA00022980"/>
    </source>
</evidence>
<reference evidence="9 10" key="1">
    <citation type="journal article" date="2016" name="Nat. Commun.">
        <title>Thousands of microbial genomes shed light on interconnected biogeochemical processes in an aquifer system.</title>
        <authorList>
            <person name="Anantharaman K."/>
            <person name="Brown C.T."/>
            <person name="Hug L.A."/>
            <person name="Sharon I."/>
            <person name="Castelle C.J."/>
            <person name="Probst A.J."/>
            <person name="Thomas B.C."/>
            <person name="Singh A."/>
            <person name="Wilkins M.J."/>
            <person name="Karaoz U."/>
            <person name="Brodie E.L."/>
            <person name="Williams K.H."/>
            <person name="Hubbard S.S."/>
            <person name="Banfield J.F."/>
        </authorList>
    </citation>
    <scope>NUCLEOTIDE SEQUENCE [LARGE SCALE GENOMIC DNA]</scope>
</reference>
<evidence type="ECO:0000256" key="1">
    <source>
        <dbReference type="ARBA" id="ARBA00022730"/>
    </source>
</evidence>
<dbReference type="AlphaFoldDB" id="A0A1F5K951"/>
<dbReference type="Gene3D" id="2.170.120.20">
    <property type="entry name" value="Ribosomal protein L25, beta domain"/>
    <property type="match status" value="1"/>
</dbReference>
<dbReference type="InterPro" id="IPR020056">
    <property type="entry name" value="Rbsml_bL25/Gln-tRNA_synth_N"/>
</dbReference>
<dbReference type="Pfam" id="PF01386">
    <property type="entry name" value="Ribosomal_L25p"/>
    <property type="match status" value="1"/>
</dbReference>
<dbReference type="InterPro" id="IPR001021">
    <property type="entry name" value="Ribosomal_bL25_long"/>
</dbReference>
<dbReference type="GO" id="GO:0022625">
    <property type="term" value="C:cytosolic large ribosomal subunit"/>
    <property type="evidence" value="ECO:0007669"/>
    <property type="project" value="TreeGrafter"/>
</dbReference>
<comment type="function">
    <text evidence="5">This is one of the proteins that binds to the 5S RNA in the ribosome where it forms part of the central protuberance.</text>
</comment>
<evidence type="ECO:0000256" key="5">
    <source>
        <dbReference type="HAMAP-Rule" id="MF_01334"/>
    </source>
</evidence>
<dbReference type="InterPro" id="IPR037121">
    <property type="entry name" value="Ribosomal_bL25_C"/>
</dbReference>
<feature type="domain" description="Large ribosomal subunit protein bL25 beta" evidence="8">
    <location>
        <begin position="100"/>
        <end position="185"/>
    </location>
</feature>
<dbReference type="InterPro" id="IPR029751">
    <property type="entry name" value="Ribosomal_L25_dom"/>
</dbReference>